<sequence length="419" mass="48460">MHNYLEKLFHLVYPFFKKMGLGSGFASYISLFINIVVLCVLAYAIYVVFRLILVTIMVLIAQKTKTKFDDLLVTNKTAKYIAHLIPFLFIYKSVPIILDRYEYWEGVFGKFVGIYIVLLILWIIRTVFNALRDYLKLKPRYSDKPIDSFIQVIMIVLWAVGIAVIFSTLFEINQKELLTILGAVSAVIILIFRDTILGFVSSVQVSINDMVRIGDWITMDRFGADGDVIEINLATVKVRNFDNTTTTIPTYSLSSDSFQNWRGMLNSEGRRIKRHILIKASSIRFLEAEELSSLKKIHLISDYIDSRKLEIDEFNSENSIDKTLPINGRNMTNLGLFRKYITEYLHNYPGVNKDMLMLCRQLQSTSHGVPLEVYAFSQDKRFENYEFLMSDIFDHIIASVGYFDLEIFELPSENNFDSK</sequence>
<evidence type="ECO:0000256" key="4">
    <source>
        <dbReference type="ARBA" id="ARBA00023136"/>
    </source>
</evidence>
<feature type="domain" description="Mechanosensitive ion channel MscS" evidence="6">
    <location>
        <begin position="194"/>
        <end position="262"/>
    </location>
</feature>
<comment type="caution">
    <text evidence="7">The sequence shown here is derived from an EMBL/GenBank/DDBJ whole genome shotgun (WGS) entry which is preliminary data.</text>
</comment>
<name>A0A3L9ZZ61_9FLAO</name>
<dbReference type="InterPro" id="IPR006685">
    <property type="entry name" value="MscS_channel_2nd"/>
</dbReference>
<dbReference type="PANTHER" id="PTHR30414">
    <property type="entry name" value="MINICONDUCTANCE MECHANOSENSITIVE CHANNEL YBDG"/>
    <property type="match status" value="1"/>
</dbReference>
<dbReference type="InterPro" id="IPR023408">
    <property type="entry name" value="MscS_beta-dom_sf"/>
</dbReference>
<feature type="transmembrane region" description="Helical" evidence="5">
    <location>
        <begin position="148"/>
        <end position="170"/>
    </location>
</feature>
<dbReference type="RefSeq" id="WP_121925210.1">
    <property type="nucleotide sequence ID" value="NZ_CBCSGA010000008.1"/>
</dbReference>
<keyword evidence="2 5" id="KW-0812">Transmembrane</keyword>
<evidence type="ECO:0000313" key="7">
    <source>
        <dbReference type="EMBL" id="RMA75818.1"/>
    </source>
</evidence>
<feature type="transmembrane region" description="Helical" evidence="5">
    <location>
        <begin position="177"/>
        <end position="200"/>
    </location>
</feature>
<organism evidence="7 8">
    <name type="scientific">Flavobacterium weaverense</name>
    <dbReference type="NCBI Taxonomy" id="271156"/>
    <lineage>
        <taxon>Bacteria</taxon>
        <taxon>Pseudomonadati</taxon>
        <taxon>Bacteroidota</taxon>
        <taxon>Flavobacteriia</taxon>
        <taxon>Flavobacteriales</taxon>
        <taxon>Flavobacteriaceae</taxon>
        <taxon>Flavobacterium</taxon>
    </lineage>
</organism>
<protein>
    <submittedName>
        <fullName evidence="7">Miniconductance mechanosensitive channel</fullName>
    </submittedName>
</protein>
<dbReference type="AlphaFoldDB" id="A0A3L9ZZ61"/>
<dbReference type="PANTHER" id="PTHR30414:SF0">
    <property type="entry name" value="MINICONDUCTANCE MECHANOSENSITIVE CHANNEL YBDG"/>
    <property type="match status" value="1"/>
</dbReference>
<keyword evidence="4 5" id="KW-0472">Membrane</keyword>
<dbReference type="SUPFAM" id="SSF50182">
    <property type="entry name" value="Sm-like ribonucleoproteins"/>
    <property type="match status" value="1"/>
</dbReference>
<dbReference type="Proteomes" id="UP000280368">
    <property type="component" value="Unassembled WGS sequence"/>
</dbReference>
<dbReference type="OrthoDB" id="9775207at2"/>
<accession>A0A3L9ZZ61</accession>
<feature type="transmembrane region" description="Helical" evidence="5">
    <location>
        <begin position="27"/>
        <end position="60"/>
    </location>
</feature>
<reference evidence="7 8" key="1">
    <citation type="submission" date="2018-10" db="EMBL/GenBank/DDBJ databases">
        <title>Genomic Encyclopedia of Archaeal and Bacterial Type Strains, Phase II (KMG-II): from individual species to whole genera.</title>
        <authorList>
            <person name="Goeker M."/>
        </authorList>
    </citation>
    <scope>NUCLEOTIDE SEQUENCE [LARGE SCALE GENOMIC DNA]</scope>
    <source>
        <strain evidence="7 8">DSM 19727</strain>
    </source>
</reference>
<dbReference type="GO" id="GO:0071470">
    <property type="term" value="P:cellular response to osmotic stress"/>
    <property type="evidence" value="ECO:0007669"/>
    <property type="project" value="InterPro"/>
</dbReference>
<evidence type="ECO:0000256" key="5">
    <source>
        <dbReference type="SAM" id="Phobius"/>
    </source>
</evidence>
<proteinExistence type="predicted"/>
<dbReference type="InterPro" id="IPR010920">
    <property type="entry name" value="LSM_dom_sf"/>
</dbReference>
<dbReference type="Gene3D" id="2.30.30.60">
    <property type="match status" value="1"/>
</dbReference>
<evidence type="ECO:0000313" key="8">
    <source>
        <dbReference type="Proteomes" id="UP000280368"/>
    </source>
</evidence>
<dbReference type="GO" id="GO:0005886">
    <property type="term" value="C:plasma membrane"/>
    <property type="evidence" value="ECO:0007669"/>
    <property type="project" value="TreeGrafter"/>
</dbReference>
<keyword evidence="3 5" id="KW-1133">Transmembrane helix</keyword>
<dbReference type="InterPro" id="IPR030192">
    <property type="entry name" value="YbdG"/>
</dbReference>
<feature type="transmembrane region" description="Helical" evidence="5">
    <location>
        <begin position="80"/>
        <end position="98"/>
    </location>
</feature>
<evidence type="ECO:0000256" key="1">
    <source>
        <dbReference type="ARBA" id="ARBA00004370"/>
    </source>
</evidence>
<gene>
    <name evidence="7" type="ORF">BC961_1515</name>
</gene>
<dbReference type="Pfam" id="PF00924">
    <property type="entry name" value="MS_channel_2nd"/>
    <property type="match status" value="1"/>
</dbReference>
<feature type="transmembrane region" description="Helical" evidence="5">
    <location>
        <begin position="107"/>
        <end position="128"/>
    </location>
</feature>
<evidence type="ECO:0000256" key="3">
    <source>
        <dbReference type="ARBA" id="ARBA00022989"/>
    </source>
</evidence>
<dbReference type="GO" id="GO:0008381">
    <property type="term" value="F:mechanosensitive monoatomic ion channel activity"/>
    <property type="evidence" value="ECO:0007669"/>
    <property type="project" value="InterPro"/>
</dbReference>
<evidence type="ECO:0000259" key="6">
    <source>
        <dbReference type="Pfam" id="PF00924"/>
    </source>
</evidence>
<comment type="subcellular location">
    <subcellularLocation>
        <location evidence="1">Membrane</location>
    </subcellularLocation>
</comment>
<keyword evidence="8" id="KW-1185">Reference proteome</keyword>
<evidence type="ECO:0000256" key="2">
    <source>
        <dbReference type="ARBA" id="ARBA00022692"/>
    </source>
</evidence>
<dbReference type="EMBL" id="REFH01000009">
    <property type="protein sequence ID" value="RMA75818.1"/>
    <property type="molecule type" value="Genomic_DNA"/>
</dbReference>